<gene>
    <name evidence="1" type="ORF">CEXT_50531</name>
</gene>
<sequence length="108" mass="12144">MVKVWIGWRYSVDCEYANITEQSNPLQRSSPALLSGSREKRVKVHQQACASSQLRDSFSAIPYSTKEKKVGELSITHVLITRRSGKNQIVMGEPLGMSLEGDHNYFGE</sequence>
<dbReference type="Proteomes" id="UP001054945">
    <property type="component" value="Unassembled WGS sequence"/>
</dbReference>
<evidence type="ECO:0000313" key="2">
    <source>
        <dbReference type="Proteomes" id="UP001054945"/>
    </source>
</evidence>
<dbReference type="AlphaFoldDB" id="A0AAV4MI57"/>
<reference evidence="1 2" key="1">
    <citation type="submission" date="2021-06" db="EMBL/GenBank/DDBJ databases">
        <title>Caerostris extrusa draft genome.</title>
        <authorList>
            <person name="Kono N."/>
            <person name="Arakawa K."/>
        </authorList>
    </citation>
    <scope>NUCLEOTIDE SEQUENCE [LARGE SCALE GENOMIC DNA]</scope>
</reference>
<accession>A0AAV4MI57</accession>
<proteinExistence type="predicted"/>
<comment type="caution">
    <text evidence="1">The sequence shown here is derived from an EMBL/GenBank/DDBJ whole genome shotgun (WGS) entry which is preliminary data.</text>
</comment>
<name>A0AAV4MI57_CAEEX</name>
<organism evidence="1 2">
    <name type="scientific">Caerostris extrusa</name>
    <name type="common">Bark spider</name>
    <name type="synonym">Caerostris bankana</name>
    <dbReference type="NCBI Taxonomy" id="172846"/>
    <lineage>
        <taxon>Eukaryota</taxon>
        <taxon>Metazoa</taxon>
        <taxon>Ecdysozoa</taxon>
        <taxon>Arthropoda</taxon>
        <taxon>Chelicerata</taxon>
        <taxon>Arachnida</taxon>
        <taxon>Araneae</taxon>
        <taxon>Araneomorphae</taxon>
        <taxon>Entelegynae</taxon>
        <taxon>Araneoidea</taxon>
        <taxon>Araneidae</taxon>
        <taxon>Caerostris</taxon>
    </lineage>
</organism>
<protein>
    <submittedName>
        <fullName evidence="1">Uncharacterized protein</fullName>
    </submittedName>
</protein>
<evidence type="ECO:0000313" key="1">
    <source>
        <dbReference type="EMBL" id="GIX72023.1"/>
    </source>
</evidence>
<keyword evidence="2" id="KW-1185">Reference proteome</keyword>
<dbReference type="EMBL" id="BPLR01002275">
    <property type="protein sequence ID" value="GIX72023.1"/>
    <property type="molecule type" value="Genomic_DNA"/>
</dbReference>